<keyword evidence="3 5" id="KW-1133">Transmembrane helix</keyword>
<sequence>MKRGVAYAALAGAVWGLAIVVPSLLPEFSPLLLSCARFSLYGAFSLLLAAPQARELLQRLTWGDAVLLVKLALTGNLIYFMLLASAIQWAGVASTALIVGLLPLTITLAGRGDADAVPLRRLRWPLLLVFAGICCINLDTLLTAHSDSVELGQRALGLLCAFGALLCWTWFATDNARYLKGSRFNSSQWSTLWGITTGLMSALVWLLADGFSLPGTRAEASEQRWMLFWGLSLSSAVLGSWFGNRMWNASTRRLPLTLSGQLIVFETLFALLYGFICLQHLPSLLQSSAALLLLAGVLWAVRRHLPQAHG</sequence>
<protein>
    <submittedName>
        <fullName evidence="7">Putative membrane protein</fullName>
    </submittedName>
</protein>
<reference evidence="8" key="1">
    <citation type="journal article" date="2014" name="Genome Announc.">
        <title>Full-genome sequence of the plant growth-promoting bacterium Pseudomonas protegens CHA0.</title>
        <authorList>
            <person name="Jousset A."/>
            <person name="Schuldes J."/>
            <person name="Keel C."/>
            <person name="Maurhofer M."/>
            <person name="Daniel R."/>
            <person name="Scheu S."/>
            <person name="Thuermer A."/>
        </authorList>
    </citation>
    <scope>NUCLEOTIDE SEQUENCE [LARGE SCALE GENOMIC DNA]</scope>
    <source>
        <strain evidence="8">DSM 19095 / LMG 27888 / CFBP 6595 / CHA0</strain>
    </source>
</reference>
<feature type="transmembrane region" description="Helical" evidence="5">
    <location>
        <begin position="62"/>
        <end position="83"/>
    </location>
</feature>
<comment type="subcellular location">
    <subcellularLocation>
        <location evidence="1">Membrane</location>
        <topology evidence="1">Multi-pass membrane protein</topology>
    </subcellularLocation>
</comment>
<name>A0A2C9ETC9_PSEPH</name>
<dbReference type="Pfam" id="PF00892">
    <property type="entry name" value="EamA"/>
    <property type="match status" value="1"/>
</dbReference>
<dbReference type="GeneID" id="57478170"/>
<dbReference type="PANTHER" id="PTHR32322:SF2">
    <property type="entry name" value="EAMA DOMAIN-CONTAINING PROTEIN"/>
    <property type="match status" value="1"/>
</dbReference>
<dbReference type="KEGG" id="pprc:PFLCHA0_c51730"/>
<dbReference type="InterPro" id="IPR000620">
    <property type="entry name" value="EamA_dom"/>
</dbReference>
<accession>A0A2C9ETC9</accession>
<dbReference type="Proteomes" id="UP000013940">
    <property type="component" value="Chromosome"/>
</dbReference>
<dbReference type="eggNOG" id="COG0697">
    <property type="taxonomic scope" value="Bacteria"/>
</dbReference>
<feature type="transmembrane region" description="Helical" evidence="5">
    <location>
        <begin position="122"/>
        <end position="145"/>
    </location>
</feature>
<evidence type="ECO:0000313" key="7">
    <source>
        <dbReference type="EMBL" id="AGL86920.1"/>
    </source>
</evidence>
<evidence type="ECO:0000256" key="1">
    <source>
        <dbReference type="ARBA" id="ARBA00004141"/>
    </source>
</evidence>
<feature type="transmembrane region" description="Helical" evidence="5">
    <location>
        <begin position="225"/>
        <end position="242"/>
    </location>
</feature>
<feature type="domain" description="EamA" evidence="6">
    <location>
        <begin position="3"/>
        <end position="136"/>
    </location>
</feature>
<evidence type="ECO:0000256" key="3">
    <source>
        <dbReference type="ARBA" id="ARBA00022989"/>
    </source>
</evidence>
<gene>
    <name evidence="7" type="ORF">PFLCHA0_c51730</name>
</gene>
<feature type="transmembrane region" description="Helical" evidence="5">
    <location>
        <begin position="31"/>
        <end position="50"/>
    </location>
</feature>
<dbReference type="RefSeq" id="WP_011063444.1">
    <property type="nucleotide sequence ID" value="NC_021237.1"/>
</dbReference>
<evidence type="ECO:0000256" key="4">
    <source>
        <dbReference type="ARBA" id="ARBA00023136"/>
    </source>
</evidence>
<organism evidence="7 8">
    <name type="scientific">Pseudomonas protegens (strain DSM 19095 / LMG 27888 / CFBP 6595 / CHA0)</name>
    <dbReference type="NCBI Taxonomy" id="1124983"/>
    <lineage>
        <taxon>Bacteria</taxon>
        <taxon>Pseudomonadati</taxon>
        <taxon>Pseudomonadota</taxon>
        <taxon>Gammaproteobacteria</taxon>
        <taxon>Pseudomonadales</taxon>
        <taxon>Pseudomonadaceae</taxon>
        <taxon>Pseudomonas</taxon>
    </lineage>
</organism>
<feature type="transmembrane region" description="Helical" evidence="5">
    <location>
        <begin position="282"/>
        <end position="301"/>
    </location>
</feature>
<keyword evidence="2 5" id="KW-0812">Transmembrane</keyword>
<keyword evidence="4 5" id="KW-0472">Membrane</keyword>
<feature type="transmembrane region" description="Helical" evidence="5">
    <location>
        <begin position="151"/>
        <end position="171"/>
    </location>
</feature>
<dbReference type="HOGENOM" id="CLU_058004_1_0_6"/>
<dbReference type="EMBL" id="CP003190">
    <property type="protein sequence ID" value="AGL86920.1"/>
    <property type="molecule type" value="Genomic_DNA"/>
</dbReference>
<dbReference type="AlphaFoldDB" id="A0A2C9ETC9"/>
<feature type="transmembrane region" description="Helical" evidence="5">
    <location>
        <begin position="254"/>
        <end position="276"/>
    </location>
</feature>
<dbReference type="GO" id="GO:0016020">
    <property type="term" value="C:membrane"/>
    <property type="evidence" value="ECO:0007669"/>
    <property type="project" value="UniProtKB-SubCell"/>
</dbReference>
<evidence type="ECO:0000256" key="5">
    <source>
        <dbReference type="SAM" id="Phobius"/>
    </source>
</evidence>
<feature type="transmembrane region" description="Helical" evidence="5">
    <location>
        <begin position="192"/>
        <end position="213"/>
    </location>
</feature>
<dbReference type="PANTHER" id="PTHR32322">
    <property type="entry name" value="INNER MEMBRANE TRANSPORTER"/>
    <property type="match status" value="1"/>
</dbReference>
<evidence type="ECO:0000256" key="2">
    <source>
        <dbReference type="ARBA" id="ARBA00022692"/>
    </source>
</evidence>
<feature type="transmembrane region" description="Helical" evidence="5">
    <location>
        <begin position="7"/>
        <end position="25"/>
    </location>
</feature>
<evidence type="ECO:0000313" key="8">
    <source>
        <dbReference type="Proteomes" id="UP000013940"/>
    </source>
</evidence>
<dbReference type="InterPro" id="IPR050638">
    <property type="entry name" value="AA-Vitamin_Transporters"/>
</dbReference>
<evidence type="ECO:0000259" key="6">
    <source>
        <dbReference type="Pfam" id="PF00892"/>
    </source>
</evidence>
<proteinExistence type="predicted"/>
<feature type="transmembrane region" description="Helical" evidence="5">
    <location>
        <begin position="89"/>
        <end position="110"/>
    </location>
</feature>